<dbReference type="SUPFAM" id="SSF51004">
    <property type="entry name" value="C-terminal (heme d1) domain of cytochrome cd1-nitrite reductase"/>
    <property type="match status" value="1"/>
</dbReference>
<feature type="chain" id="PRO_5012371773" description="SMP-30/Gluconolactonase/LRE-like region domain-containing protein" evidence="1">
    <location>
        <begin position="23"/>
        <end position="353"/>
    </location>
</feature>
<evidence type="ECO:0000256" key="1">
    <source>
        <dbReference type="SAM" id="SignalP"/>
    </source>
</evidence>
<dbReference type="AlphaFoldDB" id="A0A1X2EPN8"/>
<dbReference type="OrthoDB" id="9774579at2"/>
<accession>A0A1X2EPN8</accession>
<name>A0A1X2EPN8_9MYCO</name>
<comment type="caution">
    <text evidence="2">The sequence shown here is derived from an EMBL/GenBank/DDBJ whole genome shotgun (WGS) entry which is preliminary data.</text>
</comment>
<dbReference type="EMBL" id="LQPZ01000008">
    <property type="protein sequence ID" value="ORX08036.1"/>
    <property type="molecule type" value="Genomic_DNA"/>
</dbReference>
<evidence type="ECO:0000313" key="2">
    <source>
        <dbReference type="EMBL" id="ORX08036.1"/>
    </source>
</evidence>
<sequence length="353" mass="34912">MSRRLVALAAALALGLATGCDAGDRSGSESSTAPTASPAVGSVWVADDGADSLTVIDAASSTVTVTLTGLVNPHNVQVSPDGMTVYAVQADDTVVALDPVTYSVTGIARTGAHPAHVVETAGKVYVTAADDGAVWVYQAPGLQPLGRIEVHGSPHGLRPAPDGSVLVVANTGSGALDLIDPATDTVTGSVPVGPGTVQVAVSPDGRHGYAGVADPPSVVKVDLQTREVVGSVGVPAVPVQLALTPDGATVLSANEGTPDKPGTTVSLIDTAAMTVRQSVATGTGPHGVTVDEAGSHAWVTNSADDTVSVVALDPPAEDTTVPVGAHPAGISYSPFPPSSASVDVLPLDVPPPA</sequence>
<proteinExistence type="predicted"/>
<reference evidence="2 3" key="1">
    <citation type="submission" date="2016-01" db="EMBL/GenBank/DDBJ databases">
        <title>The new phylogeny of the genus Mycobacterium.</title>
        <authorList>
            <person name="Tarcisio F."/>
            <person name="Conor M."/>
            <person name="Antonella G."/>
            <person name="Elisabetta G."/>
            <person name="Giulia F.S."/>
            <person name="Sara T."/>
            <person name="Anna F."/>
            <person name="Clotilde B."/>
            <person name="Roberto B."/>
            <person name="Veronica D.S."/>
            <person name="Fabio R."/>
            <person name="Monica P."/>
            <person name="Olivier J."/>
            <person name="Enrico T."/>
            <person name="Nicola S."/>
        </authorList>
    </citation>
    <scope>NUCLEOTIDE SEQUENCE [LARGE SCALE GENOMIC DNA]</scope>
    <source>
        <strain evidence="2 3">DSM 44153</strain>
    </source>
</reference>
<gene>
    <name evidence="2" type="ORF">AWC30_03760</name>
</gene>
<dbReference type="STRING" id="1798.AWC30_03760"/>
<dbReference type="Gene3D" id="2.130.10.10">
    <property type="entry name" value="YVTN repeat-like/Quinoprotein amine dehydrogenase"/>
    <property type="match status" value="3"/>
</dbReference>
<keyword evidence="3" id="KW-1185">Reference proteome</keyword>
<dbReference type="RefSeq" id="WP_085108365.1">
    <property type="nucleotide sequence ID" value="NZ_JACKSN010000075.1"/>
</dbReference>
<dbReference type="InterPro" id="IPR051200">
    <property type="entry name" value="Host-pathogen_enzymatic-act"/>
</dbReference>
<dbReference type="PANTHER" id="PTHR47197:SF3">
    <property type="entry name" value="DIHYDRO-HEME D1 DEHYDROGENASE"/>
    <property type="match status" value="1"/>
</dbReference>
<dbReference type="InterPro" id="IPR011048">
    <property type="entry name" value="Haem_d1_sf"/>
</dbReference>
<feature type="signal peptide" evidence="1">
    <location>
        <begin position="1"/>
        <end position="22"/>
    </location>
</feature>
<evidence type="ECO:0008006" key="4">
    <source>
        <dbReference type="Google" id="ProtNLM"/>
    </source>
</evidence>
<dbReference type="InterPro" id="IPR015943">
    <property type="entry name" value="WD40/YVTN_repeat-like_dom_sf"/>
</dbReference>
<protein>
    <recommendedName>
        <fullName evidence="4">SMP-30/Gluconolactonase/LRE-like region domain-containing protein</fullName>
    </recommendedName>
</protein>
<dbReference type="PANTHER" id="PTHR47197">
    <property type="entry name" value="PROTEIN NIRF"/>
    <property type="match status" value="1"/>
</dbReference>
<keyword evidence="1" id="KW-0732">Signal</keyword>
<organism evidence="2 3">
    <name type="scientific">Mycolicibacillus trivialis</name>
    <dbReference type="NCBI Taxonomy" id="1798"/>
    <lineage>
        <taxon>Bacteria</taxon>
        <taxon>Bacillati</taxon>
        <taxon>Actinomycetota</taxon>
        <taxon>Actinomycetes</taxon>
        <taxon>Mycobacteriales</taxon>
        <taxon>Mycobacteriaceae</taxon>
        <taxon>Mycolicibacillus</taxon>
    </lineage>
</organism>
<dbReference type="Proteomes" id="UP000193090">
    <property type="component" value="Unassembled WGS sequence"/>
</dbReference>
<dbReference type="PROSITE" id="PS51257">
    <property type="entry name" value="PROKAR_LIPOPROTEIN"/>
    <property type="match status" value="1"/>
</dbReference>
<evidence type="ECO:0000313" key="3">
    <source>
        <dbReference type="Proteomes" id="UP000193090"/>
    </source>
</evidence>